<protein>
    <submittedName>
        <fullName evidence="1">Four helix bundle protein</fullName>
    </submittedName>
</protein>
<organism evidence="1 2">
    <name type="scientific">Pseudomonas arsenicoxydans</name>
    <dbReference type="NCBI Taxonomy" id="702115"/>
    <lineage>
        <taxon>Bacteria</taxon>
        <taxon>Pseudomonadati</taxon>
        <taxon>Pseudomonadota</taxon>
        <taxon>Gammaproteobacteria</taxon>
        <taxon>Pseudomonadales</taxon>
        <taxon>Pseudomonadaceae</taxon>
        <taxon>Pseudomonas</taxon>
    </lineage>
</organism>
<dbReference type="OrthoDB" id="160990at2"/>
<dbReference type="RefSeq" id="WP_090175433.1">
    <property type="nucleotide sequence ID" value="NZ_LT629705.1"/>
</dbReference>
<dbReference type="Proteomes" id="UP000198827">
    <property type="component" value="Chromosome I"/>
</dbReference>
<dbReference type="NCBIfam" id="TIGR02436">
    <property type="entry name" value="four helix bundle protein"/>
    <property type="match status" value="1"/>
</dbReference>
<sequence>MDFEKLIVWQRSKCLAVRIYREFARCGDFGFKDQITRSALSVPSNIAEGMERCGAKEKVHFLWVAKASCGELRTQILIGRDIAYIADPLADDWIKETRELSRMLCGLINKISE</sequence>
<dbReference type="EMBL" id="LT629705">
    <property type="protein sequence ID" value="SDN33880.1"/>
    <property type="molecule type" value="Genomic_DNA"/>
</dbReference>
<dbReference type="Pfam" id="PF05635">
    <property type="entry name" value="23S_rRNA_IVP"/>
    <property type="match status" value="1"/>
</dbReference>
<dbReference type="SUPFAM" id="SSF158446">
    <property type="entry name" value="IVS-encoded protein-like"/>
    <property type="match status" value="1"/>
</dbReference>
<gene>
    <name evidence="1" type="ORF">SAMN04489798_0032</name>
</gene>
<dbReference type="PANTHER" id="PTHR38471:SF2">
    <property type="entry name" value="FOUR HELIX BUNDLE PROTEIN"/>
    <property type="match status" value="1"/>
</dbReference>
<accession>A0A1H0AK21</accession>
<dbReference type="InterPro" id="IPR012657">
    <property type="entry name" value="23S_rRNA-intervening_sequence"/>
</dbReference>
<dbReference type="PANTHER" id="PTHR38471">
    <property type="entry name" value="FOUR HELIX BUNDLE PROTEIN"/>
    <property type="match status" value="1"/>
</dbReference>
<dbReference type="InterPro" id="IPR036583">
    <property type="entry name" value="23S_rRNA_IVS_sf"/>
</dbReference>
<evidence type="ECO:0000313" key="2">
    <source>
        <dbReference type="Proteomes" id="UP000198827"/>
    </source>
</evidence>
<dbReference type="AlphaFoldDB" id="A0A1H0AK21"/>
<reference evidence="1 2" key="1">
    <citation type="submission" date="2016-10" db="EMBL/GenBank/DDBJ databases">
        <authorList>
            <person name="de Groot N.N."/>
        </authorList>
    </citation>
    <scope>NUCLEOTIDE SEQUENCE [LARGE SCALE GENOMIC DNA]</scope>
    <source>
        <strain evidence="1 2">CECT 7543</strain>
    </source>
</reference>
<dbReference type="CDD" id="cd16377">
    <property type="entry name" value="23S_rRNA_IVP_like"/>
    <property type="match status" value="1"/>
</dbReference>
<dbReference type="Gene3D" id="1.20.1440.60">
    <property type="entry name" value="23S rRNA-intervening sequence"/>
    <property type="match status" value="1"/>
</dbReference>
<name>A0A1H0AK21_9PSED</name>
<proteinExistence type="predicted"/>
<dbReference type="NCBIfam" id="NF008912">
    <property type="entry name" value="PRK12275.1-6"/>
    <property type="match status" value="1"/>
</dbReference>
<evidence type="ECO:0000313" key="1">
    <source>
        <dbReference type="EMBL" id="SDN33880.1"/>
    </source>
</evidence>